<protein>
    <submittedName>
        <fullName evidence="2">Uncharacterized protein</fullName>
    </submittedName>
</protein>
<reference evidence="2 3" key="1">
    <citation type="journal article" date="2021" name="Plant Biotechnol. J.">
        <title>Multi-omics assisted identification of the key and species-specific regulatory components of drought-tolerant mechanisms in Gossypium stocksii.</title>
        <authorList>
            <person name="Yu D."/>
            <person name="Ke L."/>
            <person name="Zhang D."/>
            <person name="Wu Y."/>
            <person name="Sun Y."/>
            <person name="Mei J."/>
            <person name="Sun J."/>
            <person name="Sun Y."/>
        </authorList>
    </citation>
    <scope>NUCLEOTIDE SEQUENCE [LARGE SCALE GENOMIC DNA]</scope>
    <source>
        <strain evidence="3">cv. E1</strain>
        <tissue evidence="2">Leaf</tissue>
    </source>
</reference>
<dbReference type="AlphaFoldDB" id="A0A9D3W2Y6"/>
<comment type="caution">
    <text evidence="2">The sequence shown here is derived from an EMBL/GenBank/DDBJ whole genome shotgun (WGS) entry which is preliminary data.</text>
</comment>
<keyword evidence="3" id="KW-1185">Reference proteome</keyword>
<evidence type="ECO:0000313" key="2">
    <source>
        <dbReference type="EMBL" id="KAH1107378.1"/>
    </source>
</evidence>
<accession>A0A9D3W2Y6</accession>
<proteinExistence type="predicted"/>
<sequence>MTVAESVVKFGLGKDKLESSKSEERGVSEGNHEEDDGKGNDNSGAKEKVSLTLDLGEKVATKIVKLGPMRLNSRKATELAESSVRLPPIEEVSLASNLEEEVAMQTFKLG</sequence>
<name>A0A9D3W2Y6_9ROSI</name>
<dbReference type="EMBL" id="JAIQCV010000004">
    <property type="protein sequence ID" value="KAH1107378.1"/>
    <property type="molecule type" value="Genomic_DNA"/>
</dbReference>
<gene>
    <name evidence="2" type="ORF">J1N35_011146</name>
</gene>
<evidence type="ECO:0000313" key="3">
    <source>
        <dbReference type="Proteomes" id="UP000828251"/>
    </source>
</evidence>
<dbReference type="Proteomes" id="UP000828251">
    <property type="component" value="Unassembled WGS sequence"/>
</dbReference>
<evidence type="ECO:0000256" key="1">
    <source>
        <dbReference type="SAM" id="MobiDB-lite"/>
    </source>
</evidence>
<organism evidence="2 3">
    <name type="scientific">Gossypium stocksii</name>
    <dbReference type="NCBI Taxonomy" id="47602"/>
    <lineage>
        <taxon>Eukaryota</taxon>
        <taxon>Viridiplantae</taxon>
        <taxon>Streptophyta</taxon>
        <taxon>Embryophyta</taxon>
        <taxon>Tracheophyta</taxon>
        <taxon>Spermatophyta</taxon>
        <taxon>Magnoliopsida</taxon>
        <taxon>eudicotyledons</taxon>
        <taxon>Gunneridae</taxon>
        <taxon>Pentapetalae</taxon>
        <taxon>rosids</taxon>
        <taxon>malvids</taxon>
        <taxon>Malvales</taxon>
        <taxon>Malvaceae</taxon>
        <taxon>Malvoideae</taxon>
        <taxon>Gossypium</taxon>
    </lineage>
</organism>
<feature type="region of interest" description="Disordered" evidence="1">
    <location>
        <begin position="14"/>
        <end position="49"/>
    </location>
</feature>